<gene>
    <name evidence="1" type="ORF">PGLA2088_LOCUS47872</name>
</gene>
<name>A0A813LJF5_POLGL</name>
<dbReference type="AlphaFoldDB" id="A0A813LJF5"/>
<dbReference type="Proteomes" id="UP000626109">
    <property type="component" value="Unassembled WGS sequence"/>
</dbReference>
<sequence>VGLHSPAGGHALIEVVTVSDDEARAQPLLHSCPFLVRHLLVEQPWKPRRKFEKLIQYLDDGLDASDEHLVLVLDAFDVRCLGGHGSRESEHETSMLAVIDRIVRGFGKPLFFGAEFGFDPWGP</sequence>
<evidence type="ECO:0000313" key="2">
    <source>
        <dbReference type="Proteomes" id="UP000626109"/>
    </source>
</evidence>
<feature type="non-terminal residue" evidence="1">
    <location>
        <position position="123"/>
    </location>
</feature>
<accession>A0A813LJF5</accession>
<dbReference type="EMBL" id="CAJNNW010036553">
    <property type="protein sequence ID" value="CAE8735508.1"/>
    <property type="molecule type" value="Genomic_DNA"/>
</dbReference>
<reference evidence="1" key="1">
    <citation type="submission" date="2021-02" db="EMBL/GenBank/DDBJ databases">
        <authorList>
            <person name="Dougan E. K."/>
            <person name="Rhodes N."/>
            <person name="Thang M."/>
            <person name="Chan C."/>
        </authorList>
    </citation>
    <scope>NUCLEOTIDE SEQUENCE</scope>
</reference>
<proteinExistence type="predicted"/>
<organism evidence="1 2">
    <name type="scientific">Polarella glacialis</name>
    <name type="common">Dinoflagellate</name>
    <dbReference type="NCBI Taxonomy" id="89957"/>
    <lineage>
        <taxon>Eukaryota</taxon>
        <taxon>Sar</taxon>
        <taxon>Alveolata</taxon>
        <taxon>Dinophyceae</taxon>
        <taxon>Suessiales</taxon>
        <taxon>Suessiaceae</taxon>
        <taxon>Polarella</taxon>
    </lineage>
</organism>
<feature type="non-terminal residue" evidence="1">
    <location>
        <position position="1"/>
    </location>
</feature>
<protein>
    <submittedName>
        <fullName evidence="1">Uncharacterized protein</fullName>
    </submittedName>
</protein>
<comment type="caution">
    <text evidence="1">The sequence shown here is derived from an EMBL/GenBank/DDBJ whole genome shotgun (WGS) entry which is preliminary data.</text>
</comment>
<evidence type="ECO:0000313" key="1">
    <source>
        <dbReference type="EMBL" id="CAE8735508.1"/>
    </source>
</evidence>